<keyword evidence="4" id="KW-1185">Reference proteome</keyword>
<evidence type="ECO:0000313" key="4">
    <source>
        <dbReference type="Proteomes" id="UP000004662"/>
    </source>
</evidence>
<dbReference type="RefSeq" id="WP_009181067.1">
    <property type="nucleotide sequence ID" value="NZ_CM001368.1"/>
</dbReference>
<feature type="region of interest" description="Disordered" evidence="1">
    <location>
        <begin position="176"/>
        <end position="196"/>
    </location>
</feature>
<feature type="chain" id="PRO_5003503348" description="Protein BatD" evidence="2">
    <location>
        <begin position="26"/>
        <end position="529"/>
    </location>
</feature>
<feature type="signal peptide" evidence="2">
    <location>
        <begin position="1"/>
        <end position="25"/>
    </location>
</feature>
<dbReference type="Proteomes" id="UP000004662">
    <property type="component" value="Chromosome"/>
</dbReference>
<dbReference type="AlphaFoldDB" id="G7Q7X9"/>
<dbReference type="PANTHER" id="PTHR40940:SF2">
    <property type="entry name" value="BATD"/>
    <property type="match status" value="1"/>
</dbReference>
<dbReference type="STRING" id="694327.DFW101_1665"/>
<dbReference type="OrthoDB" id="5409140at2"/>
<evidence type="ECO:0008006" key="5">
    <source>
        <dbReference type="Google" id="ProtNLM"/>
    </source>
</evidence>
<dbReference type="InterPro" id="IPR025738">
    <property type="entry name" value="BatD"/>
</dbReference>
<organism evidence="3 4">
    <name type="scientific">Solidesulfovibrio carbinoliphilus subsp. oakridgensis</name>
    <dbReference type="NCBI Taxonomy" id="694327"/>
    <lineage>
        <taxon>Bacteria</taxon>
        <taxon>Pseudomonadati</taxon>
        <taxon>Thermodesulfobacteriota</taxon>
        <taxon>Desulfovibrionia</taxon>
        <taxon>Desulfovibrionales</taxon>
        <taxon>Desulfovibrionaceae</taxon>
        <taxon>Solidesulfovibrio</taxon>
    </lineage>
</organism>
<gene>
    <name evidence="3" type="ORF">DFW101_1665</name>
</gene>
<evidence type="ECO:0000256" key="1">
    <source>
        <dbReference type="SAM" id="MobiDB-lite"/>
    </source>
</evidence>
<evidence type="ECO:0000313" key="3">
    <source>
        <dbReference type="EMBL" id="EHJ47673.1"/>
    </source>
</evidence>
<feature type="region of interest" description="Disordered" evidence="1">
    <location>
        <begin position="400"/>
        <end position="425"/>
    </location>
</feature>
<proteinExistence type="predicted"/>
<dbReference type="HOGENOM" id="CLU_016843_1_0_7"/>
<reference evidence="4" key="1">
    <citation type="journal article" date="2015" name="Genome Announc.">
        <title>High-Quality Draft Genome Sequence of Desulfovibrio carbinoliphilus FW-101-2B, an Organic Acid-Oxidizing Sulfate-Reducing Bacterium Isolated from Uranium(VI)-Contaminated Groundwater.</title>
        <authorList>
            <person name="Ramsay B.D."/>
            <person name="Hwang C."/>
            <person name="Woo H.L."/>
            <person name="Carroll S.L."/>
            <person name="Lucas S."/>
            <person name="Han J."/>
            <person name="Lapidus A.L."/>
            <person name="Cheng J.F."/>
            <person name="Goodwin L.A."/>
            <person name="Pitluck S."/>
            <person name="Peters L."/>
            <person name="Chertkov O."/>
            <person name="Held B."/>
            <person name="Detter J.C."/>
            <person name="Han C.S."/>
            <person name="Tapia R."/>
            <person name="Land M.L."/>
            <person name="Hauser L.J."/>
            <person name="Kyrpides N.C."/>
            <person name="Ivanova N.N."/>
            <person name="Mikhailova N."/>
            <person name="Pagani I."/>
            <person name="Woyke T."/>
            <person name="Arkin A.P."/>
            <person name="Dehal P."/>
            <person name="Chivian D."/>
            <person name="Criddle C.S."/>
            <person name="Wu W."/>
            <person name="Chakraborty R."/>
            <person name="Hazen T.C."/>
            <person name="Fields M.W."/>
        </authorList>
    </citation>
    <scope>NUCLEOTIDE SEQUENCE [LARGE SCALE GENOMIC DNA]</scope>
    <source>
        <strain evidence="4">FW-101-2B</strain>
    </source>
</reference>
<protein>
    <recommendedName>
        <fullName evidence="5">Protein BatD</fullName>
    </recommendedName>
</protein>
<evidence type="ECO:0000256" key="2">
    <source>
        <dbReference type="SAM" id="SignalP"/>
    </source>
</evidence>
<dbReference type="eggNOG" id="COG0457">
    <property type="taxonomic scope" value="Bacteria"/>
</dbReference>
<keyword evidence="2" id="KW-0732">Signal</keyword>
<sequence length="529" mass="54172">MTVRVFLAALGCLLCLLAPIRSAAAADWRVTAEVDAREVYLGQSLVLRVLVPGDAPAEVAVPELADCTVTPRGLVHGSRGEDGAVVAAYRFELTPRRVGECRVPALRVTAGGETGLTAPVSVRVLPRPTPPKGLAGRDLFVDAVLTPEAPYADQPVRYTVILYRAVAVEAVHVSPPEMSGTSGATLDPLPGQRDGEIEAGGRRYAVTEVDYRLTPRLPGRLAVPPATAVFRGGAATAALRGMAAPAASRGTAAPAGPAREATLAGPALAVAVRPLPAYGGPVPFTGLVGHLELAARIEDEAGPGRDAVYVLTFSGTGNLREAAPPALSPPPGVTARLLPSEAAPGEAAGESAGEGGARVFRYALAASGPGDYVLPGPKLAVFDPEAGAYRLAAAGPVTLRVGTPPPDPALAPPLRHDPRASRAAPPSWPWRLGLGLLPLALYGLAFLPRPAWRHGAGAAPPATPTAVAEALRQALDRSRAGDRRPGEREAGVQALEDLDRLLYGGGPAGPAAVDAAVARAAKILRRLGA</sequence>
<dbReference type="EMBL" id="CM001368">
    <property type="protein sequence ID" value="EHJ47673.1"/>
    <property type="molecule type" value="Genomic_DNA"/>
</dbReference>
<dbReference type="PANTHER" id="PTHR40940">
    <property type="entry name" value="PROTEIN BATD-RELATED"/>
    <property type="match status" value="1"/>
</dbReference>
<name>G7Q7X9_9BACT</name>
<accession>G7Q7X9</accession>